<gene>
    <name evidence="2" type="ORF">BU26DRAFT_584537</name>
</gene>
<accession>A0A6A6HXK3</accession>
<evidence type="ECO:0000256" key="1">
    <source>
        <dbReference type="SAM" id="MobiDB-lite"/>
    </source>
</evidence>
<name>A0A6A6HXK3_9PLEO</name>
<dbReference type="GeneID" id="54587933"/>
<organism evidence="2 3">
    <name type="scientific">Trematosphaeria pertusa</name>
    <dbReference type="NCBI Taxonomy" id="390896"/>
    <lineage>
        <taxon>Eukaryota</taxon>
        <taxon>Fungi</taxon>
        <taxon>Dikarya</taxon>
        <taxon>Ascomycota</taxon>
        <taxon>Pezizomycotina</taxon>
        <taxon>Dothideomycetes</taxon>
        <taxon>Pleosporomycetidae</taxon>
        <taxon>Pleosporales</taxon>
        <taxon>Massarineae</taxon>
        <taxon>Trematosphaeriaceae</taxon>
        <taxon>Trematosphaeria</taxon>
    </lineage>
</organism>
<protein>
    <submittedName>
        <fullName evidence="2">Uncharacterized protein</fullName>
    </submittedName>
</protein>
<dbReference type="RefSeq" id="XP_033677337.1">
    <property type="nucleotide sequence ID" value="XM_033834603.1"/>
</dbReference>
<reference evidence="2" key="1">
    <citation type="journal article" date="2020" name="Stud. Mycol.">
        <title>101 Dothideomycetes genomes: a test case for predicting lifestyles and emergence of pathogens.</title>
        <authorList>
            <person name="Haridas S."/>
            <person name="Albert R."/>
            <person name="Binder M."/>
            <person name="Bloem J."/>
            <person name="Labutti K."/>
            <person name="Salamov A."/>
            <person name="Andreopoulos B."/>
            <person name="Baker S."/>
            <person name="Barry K."/>
            <person name="Bills G."/>
            <person name="Bluhm B."/>
            <person name="Cannon C."/>
            <person name="Castanera R."/>
            <person name="Culley D."/>
            <person name="Daum C."/>
            <person name="Ezra D."/>
            <person name="Gonzalez J."/>
            <person name="Henrissat B."/>
            <person name="Kuo A."/>
            <person name="Liang C."/>
            <person name="Lipzen A."/>
            <person name="Lutzoni F."/>
            <person name="Magnuson J."/>
            <person name="Mondo S."/>
            <person name="Nolan M."/>
            <person name="Ohm R."/>
            <person name="Pangilinan J."/>
            <person name="Park H.-J."/>
            <person name="Ramirez L."/>
            <person name="Alfaro M."/>
            <person name="Sun H."/>
            <person name="Tritt A."/>
            <person name="Yoshinaga Y."/>
            <person name="Zwiers L.-H."/>
            <person name="Turgeon B."/>
            <person name="Goodwin S."/>
            <person name="Spatafora J."/>
            <person name="Crous P."/>
            <person name="Grigoriev I."/>
        </authorList>
    </citation>
    <scope>NUCLEOTIDE SEQUENCE</scope>
    <source>
        <strain evidence="2">CBS 122368</strain>
    </source>
</reference>
<proteinExistence type="predicted"/>
<feature type="region of interest" description="Disordered" evidence="1">
    <location>
        <begin position="366"/>
        <end position="389"/>
    </location>
</feature>
<feature type="compositionally biased region" description="Polar residues" evidence="1">
    <location>
        <begin position="18"/>
        <end position="47"/>
    </location>
</feature>
<feature type="region of interest" description="Disordered" evidence="1">
    <location>
        <begin position="1"/>
        <end position="60"/>
    </location>
</feature>
<keyword evidence="3" id="KW-1185">Reference proteome</keyword>
<sequence length="389" mass="44512">MDPTEGMDEHENPAQYWGANSNTGSGAGQSCSPRRLSPNNPLSTINEPYTLAASPENKWRPRSAFHATTHETNDDHLPSIADAAGHTALVQLRNLRAENAHLTKLASLWKQNYEQLRDQRSTTVADWKNIVDKEHERYDAVELELRRKRGEVEKLGSTLYRLEWEYNKLKRRFRELQVEDKGVQAPVDAAQELELQVTQPTGERDQLKGELENVKGQQETEEKVLVKKSKEILRAVLRELRNHDLARSHLLSNFADESVEYITTRFKDLMTEFDEMRRNDSDTSKALSAQIQPSDTFADAIMRAYQHLDERPADMKGSQDVTRDGIKQLFELVYSEKFIHLGYLPETNEDKWLPGMDAYVVLANSGNDAAQEKDEAEDAEKRSSDEDEL</sequence>
<dbReference type="AlphaFoldDB" id="A0A6A6HXK3"/>
<evidence type="ECO:0000313" key="3">
    <source>
        <dbReference type="Proteomes" id="UP000800094"/>
    </source>
</evidence>
<evidence type="ECO:0000313" key="2">
    <source>
        <dbReference type="EMBL" id="KAF2242333.1"/>
    </source>
</evidence>
<dbReference type="EMBL" id="ML987208">
    <property type="protein sequence ID" value="KAF2242333.1"/>
    <property type="molecule type" value="Genomic_DNA"/>
</dbReference>
<dbReference type="Proteomes" id="UP000800094">
    <property type="component" value="Unassembled WGS sequence"/>
</dbReference>
<feature type="compositionally biased region" description="Basic and acidic residues" evidence="1">
    <location>
        <begin position="379"/>
        <end position="389"/>
    </location>
</feature>